<organism evidence="3 4">
    <name type="scientific">Toxocara canis</name>
    <name type="common">Canine roundworm</name>
    <dbReference type="NCBI Taxonomy" id="6265"/>
    <lineage>
        <taxon>Eukaryota</taxon>
        <taxon>Metazoa</taxon>
        <taxon>Ecdysozoa</taxon>
        <taxon>Nematoda</taxon>
        <taxon>Chromadorea</taxon>
        <taxon>Rhabditida</taxon>
        <taxon>Spirurina</taxon>
        <taxon>Ascaridomorpha</taxon>
        <taxon>Ascaridoidea</taxon>
        <taxon>Toxocaridae</taxon>
        <taxon>Toxocara</taxon>
    </lineage>
</organism>
<proteinExistence type="predicted"/>
<evidence type="ECO:0000313" key="3">
    <source>
        <dbReference type="Proteomes" id="UP000050794"/>
    </source>
</evidence>
<name>A0A183UKA8_TOXCA</name>
<gene>
    <name evidence="2" type="ORF">TCNE_LOCUS8928</name>
</gene>
<dbReference type="WBParaSite" id="TCNE_0000892801-mRNA-1">
    <property type="protein sequence ID" value="TCNE_0000892801-mRNA-1"/>
    <property type="gene ID" value="TCNE_0000892801"/>
</dbReference>
<feature type="chain" id="PRO_5044553243" evidence="1">
    <location>
        <begin position="25"/>
        <end position="69"/>
    </location>
</feature>
<dbReference type="Proteomes" id="UP000050794">
    <property type="component" value="Unassembled WGS sequence"/>
</dbReference>
<evidence type="ECO:0000256" key="1">
    <source>
        <dbReference type="SAM" id="SignalP"/>
    </source>
</evidence>
<feature type="signal peptide" evidence="1">
    <location>
        <begin position="1"/>
        <end position="24"/>
    </location>
</feature>
<protein>
    <submittedName>
        <fullName evidence="4">Secreted protein</fullName>
    </submittedName>
</protein>
<reference evidence="4" key="1">
    <citation type="submission" date="2016-06" db="UniProtKB">
        <authorList>
            <consortium name="WormBaseParasite"/>
        </authorList>
    </citation>
    <scope>IDENTIFICATION</scope>
</reference>
<evidence type="ECO:0000313" key="4">
    <source>
        <dbReference type="WBParaSite" id="TCNE_0000892801-mRNA-1"/>
    </source>
</evidence>
<evidence type="ECO:0000313" key="2">
    <source>
        <dbReference type="EMBL" id="VDM40249.1"/>
    </source>
</evidence>
<keyword evidence="1" id="KW-0732">Signal</keyword>
<keyword evidence="3" id="KW-1185">Reference proteome</keyword>
<dbReference type="AlphaFoldDB" id="A0A183UKA8"/>
<sequence length="69" mass="7784">MSSATKVWLLSCFGDFWLIPSVRSFLWAGLDSEWSRAVRLGTCHYTPGYLLLPGERKSDLAQAEFVDNS</sequence>
<dbReference type="EMBL" id="UYWY01020032">
    <property type="protein sequence ID" value="VDM40249.1"/>
    <property type="molecule type" value="Genomic_DNA"/>
</dbReference>
<accession>A0A183UKA8</accession>
<reference evidence="2 3" key="2">
    <citation type="submission" date="2018-11" db="EMBL/GenBank/DDBJ databases">
        <authorList>
            <consortium name="Pathogen Informatics"/>
        </authorList>
    </citation>
    <scope>NUCLEOTIDE SEQUENCE [LARGE SCALE GENOMIC DNA]</scope>
</reference>